<evidence type="ECO:0000313" key="5">
    <source>
        <dbReference type="Proteomes" id="UP001516023"/>
    </source>
</evidence>
<dbReference type="EMBL" id="JABMIG020000244">
    <property type="protein sequence ID" value="KAL3784089.1"/>
    <property type="molecule type" value="Genomic_DNA"/>
</dbReference>
<gene>
    <name evidence="4" type="ORF">HJC23_012278</name>
</gene>
<feature type="compositionally biased region" description="Basic and acidic residues" evidence="2">
    <location>
        <begin position="330"/>
        <end position="344"/>
    </location>
</feature>
<dbReference type="Pfam" id="PF13738">
    <property type="entry name" value="Pyr_redox_3"/>
    <property type="match status" value="1"/>
</dbReference>
<name>A0ABD3P728_9STRA</name>
<dbReference type="GO" id="GO:0016491">
    <property type="term" value="F:oxidoreductase activity"/>
    <property type="evidence" value="ECO:0007669"/>
    <property type="project" value="UniProtKB-KW"/>
</dbReference>
<dbReference type="SUPFAM" id="SSF51905">
    <property type="entry name" value="FAD/NAD(P)-binding domain"/>
    <property type="match status" value="1"/>
</dbReference>
<keyword evidence="3" id="KW-1133">Transmembrane helix</keyword>
<keyword evidence="1" id="KW-0560">Oxidoreductase</keyword>
<evidence type="ECO:0000313" key="4">
    <source>
        <dbReference type="EMBL" id="KAL3784089.1"/>
    </source>
</evidence>
<dbReference type="Proteomes" id="UP001516023">
    <property type="component" value="Unassembled WGS sequence"/>
</dbReference>
<keyword evidence="3" id="KW-0812">Transmembrane</keyword>
<protein>
    <recommendedName>
        <fullName evidence="6">Flavin-containing monooxygenase</fullName>
    </recommendedName>
</protein>
<reference evidence="4 5" key="1">
    <citation type="journal article" date="2020" name="G3 (Bethesda)">
        <title>Improved Reference Genome for Cyclotella cryptica CCMP332, a Model for Cell Wall Morphogenesis, Salinity Adaptation, and Lipid Production in Diatoms (Bacillariophyta).</title>
        <authorList>
            <person name="Roberts W.R."/>
            <person name="Downey K.M."/>
            <person name="Ruck E.C."/>
            <person name="Traller J.C."/>
            <person name="Alverson A.J."/>
        </authorList>
    </citation>
    <scope>NUCLEOTIDE SEQUENCE [LARGE SCALE GENOMIC DNA]</scope>
    <source>
        <strain evidence="4 5">CCMP332</strain>
    </source>
</reference>
<feature type="transmembrane region" description="Helical" evidence="3">
    <location>
        <begin position="452"/>
        <end position="470"/>
    </location>
</feature>
<dbReference type="InterPro" id="IPR036291">
    <property type="entry name" value="NAD(P)-bd_dom_sf"/>
</dbReference>
<dbReference type="PRINTS" id="PR00368">
    <property type="entry name" value="FADPNR"/>
</dbReference>
<feature type="transmembrane region" description="Helical" evidence="3">
    <location>
        <begin position="401"/>
        <end position="421"/>
    </location>
</feature>
<evidence type="ECO:0000256" key="1">
    <source>
        <dbReference type="ARBA" id="ARBA00023002"/>
    </source>
</evidence>
<accession>A0ABD3P728</accession>
<keyword evidence="5" id="KW-1185">Reference proteome</keyword>
<feature type="compositionally biased region" description="Polar residues" evidence="2">
    <location>
        <begin position="302"/>
        <end position="317"/>
    </location>
</feature>
<dbReference type="InterPro" id="IPR036188">
    <property type="entry name" value="FAD/NAD-bd_sf"/>
</dbReference>
<organism evidence="4 5">
    <name type="scientific">Cyclotella cryptica</name>
    <dbReference type="NCBI Taxonomy" id="29204"/>
    <lineage>
        <taxon>Eukaryota</taxon>
        <taxon>Sar</taxon>
        <taxon>Stramenopiles</taxon>
        <taxon>Ochrophyta</taxon>
        <taxon>Bacillariophyta</taxon>
        <taxon>Coscinodiscophyceae</taxon>
        <taxon>Thalassiosirophycidae</taxon>
        <taxon>Stephanodiscales</taxon>
        <taxon>Stephanodiscaceae</taxon>
        <taxon>Cyclotella</taxon>
    </lineage>
</organism>
<dbReference type="SUPFAM" id="SSF51735">
    <property type="entry name" value="NAD(P)-binding Rossmann-fold domains"/>
    <property type="match status" value="1"/>
</dbReference>
<evidence type="ECO:0000256" key="3">
    <source>
        <dbReference type="SAM" id="Phobius"/>
    </source>
</evidence>
<evidence type="ECO:0000256" key="2">
    <source>
        <dbReference type="SAM" id="MobiDB-lite"/>
    </source>
</evidence>
<feature type="region of interest" description="Disordered" evidence="2">
    <location>
        <begin position="302"/>
        <end position="347"/>
    </location>
</feature>
<keyword evidence="3" id="KW-0472">Membrane</keyword>
<dbReference type="PANTHER" id="PTHR43539">
    <property type="entry name" value="FLAVIN-BINDING MONOOXYGENASE-LIKE PROTEIN (AFU_ORTHOLOGUE AFUA_4G09220)"/>
    <property type="match status" value="1"/>
</dbReference>
<comment type="caution">
    <text evidence="4">The sequence shown here is derived from an EMBL/GenBank/DDBJ whole genome shotgun (WGS) entry which is preliminary data.</text>
</comment>
<proteinExistence type="predicted"/>
<evidence type="ECO:0008006" key="6">
    <source>
        <dbReference type="Google" id="ProtNLM"/>
    </source>
</evidence>
<feature type="transmembrane region" description="Helical" evidence="3">
    <location>
        <begin position="491"/>
        <end position="517"/>
    </location>
</feature>
<sequence length="1346" mass="150919">MCKPPPPRSAACATAASQKIEPVQIDPVVCALHTVMYGLLFHVGTIWSIENFIRAHQISNEVSGAITSPSSPCTIPFVLLLHEYWVYLQHNNVLVNPHLQHLDRQYGIALLRNNHHWAIAGTLASYWCRESVGMFLTLPYLHQMHLVKYSEGIDKDDASYSFSKTQYLILYSLIYHTVKSRGVRSDAMRRYSSDFGIMRLVIDRFYLDSLREFGVTSLRLFLQGFDTYIHFRIVRDLMILLIQPEWVSSSSGDFLLSSSQIVSSIHLLFVVWVVHAALNQLLRCSTATAIVHCWHFLTKNSSGNACARSSSISGTSEDANKPQPTKRHDKKNDQRDIVSSRRSESLPPECIASSKINTTRGNDEKYIVRQLLDRERVPKDLRGRLSSANAYVDKAVRIETAIVILAIFFMIGLGEVPLRILSDQSSALGFGEYVFMKLSLLRQDRGQLCPTVLFSWLFWGILHGIGAFLLKTSSPSRGNNSLRYGNRRQSLVNAIDMAIMIAIGTHSLTPKAGVWLVCALITMKSYLQTKRNDTPRLFRISTLGLELLAKFSLLRSSIRSSSFENPSLLLSSILSLLWLMWVVCNPIPTPCEEIRKKHIAADAVFLGHPAELSDSWALWLLPYSLKERWRPPFWAVLLWPFHYIVGIYVCSYRRRFFGDEASYFCCDDVRYGNTRIQNWVSAHFARHFVTHPHQVKENIEAAARHAESIGVKVLCLGALNKAESINGGGVGIVKALGPNRKLSVIHGNHLTAAAVVAQIKQIFPNKSARFFLTGASSKVGWAVAQALKDYGYQVLCHSSDRARRQLFEKHGFASASTLLEGSGFSDCWIVGKYDRAVAREIPQNAIAVVFSVPHPLSSRNDVHVIEAGTLHMDLDLLDRPRLFVNKLEAHEIFACHAASVVAHNRLKTGNFERIDEVGPVDINEMNSWLRDAERLGFRVPQPEPVQYHAHSQYQGSPVIIVGAGPAGLCVAAGLSRKMIPHVVLDEETNTDVFGSWNVLSRIGANITTQKRWCSLPGYAMSDEDFPGEFISPDEYQRYLKQYAHRFSIDIHRGARVISVGKGTEPSPWIVKVKESGNEKVKECSAPSVIIATGKHRKPHANIGDDVVSKLEAYKIPFAHSTEMNSDNWKLAFQAAKKGALCIVGFGNSAADLITIVLQNCGDKHKESTTPMIHIAARTIPPVFPQCKSFLRVDSLGYIVRQMPAFLQEFIVKLLWRAIPSSRQCDYAFPSYLKRWKKINGRIPVIDKGFLASGFQSGHLKGHGPIFDVTKSGVLFNDHKHTLDSPPVKVEMIILATGYKEECIVDREDRPNGLFRLGVGNDFLPIRSISEEAELIVEEIAKYYKNV</sequence>
<dbReference type="PANTHER" id="PTHR43539:SF78">
    <property type="entry name" value="FLAVIN-CONTAINING MONOOXYGENASE"/>
    <property type="match status" value="1"/>
</dbReference>
<dbReference type="Gene3D" id="3.50.50.60">
    <property type="entry name" value="FAD/NAD(P)-binding domain"/>
    <property type="match status" value="1"/>
</dbReference>
<dbReference type="InterPro" id="IPR050982">
    <property type="entry name" value="Auxin_biosynth/cation_transpt"/>
</dbReference>